<evidence type="ECO:0000313" key="5">
    <source>
        <dbReference type="Proteomes" id="UP000739538"/>
    </source>
</evidence>
<dbReference type="AlphaFoldDB" id="A0A956SGW0"/>
<dbReference type="Gene3D" id="3.40.190.170">
    <property type="entry name" value="Bacterial extracellular solute-binding protein, family 7"/>
    <property type="match status" value="1"/>
</dbReference>
<name>A0A956SGW0_UNCEI</name>
<dbReference type="CDD" id="cd13670">
    <property type="entry name" value="PBP2_TRAP_Tp0957_like"/>
    <property type="match status" value="1"/>
</dbReference>
<evidence type="ECO:0000256" key="2">
    <source>
        <dbReference type="ARBA" id="ARBA00022448"/>
    </source>
</evidence>
<dbReference type="PANTHER" id="PTHR33376:SF7">
    <property type="entry name" value="C4-DICARBOXYLATE-BINDING PROTEIN DCTB"/>
    <property type="match status" value="1"/>
</dbReference>
<comment type="caution">
    <text evidence="4">The sequence shown here is derived from an EMBL/GenBank/DDBJ whole genome shotgun (WGS) entry which is preliminary data.</text>
</comment>
<sequence length="363" mass="39205">MTISSAVLSRPRRSIRRMFLLTGLALVGILTMAERFAPSLVHAKPKYQLKIATIAPDGSTWMNLMHELDDAVQAETGGEVGLKFYPGGIQGDEPIVLRKIATGQLHGGGLTGVGLGTIAPELRVLELPFLFRDESEVAWIHERMDPKFESILYDAGYTLLGWADVGFVYLYSKDPIATKADLNGQKLWLWEGDPLAEEFLSKAGVAPVPLSITDVMTSLQTGLITSVYVSPLACIALQWFTRVGYTTDVPITHAMGAVVVTNAAWEKIPEAHRATVRKLADEYFAKLQAATTKENAQSAQVIAESGVKTVHVSDAEVESLRAIGKDVASALTGKLYPAELLQQVEAELGSCRAKAGTTGALVR</sequence>
<dbReference type="NCBIfam" id="NF037995">
    <property type="entry name" value="TRAP_S1"/>
    <property type="match status" value="1"/>
</dbReference>
<reference evidence="4" key="1">
    <citation type="submission" date="2020-04" db="EMBL/GenBank/DDBJ databases">
        <authorList>
            <person name="Zhang T."/>
        </authorList>
    </citation>
    <scope>NUCLEOTIDE SEQUENCE</scope>
    <source>
        <strain evidence="4">HKST-UBA02</strain>
    </source>
</reference>
<dbReference type="PANTHER" id="PTHR33376">
    <property type="match status" value="1"/>
</dbReference>
<comment type="similarity">
    <text evidence="1">Belongs to the bacterial solute-binding protein 7 family.</text>
</comment>
<dbReference type="Proteomes" id="UP000739538">
    <property type="component" value="Unassembled WGS sequence"/>
</dbReference>
<evidence type="ECO:0000256" key="1">
    <source>
        <dbReference type="ARBA" id="ARBA00009023"/>
    </source>
</evidence>
<reference evidence="4" key="2">
    <citation type="journal article" date="2021" name="Microbiome">
        <title>Successional dynamics and alternative stable states in a saline activated sludge microbial community over 9 years.</title>
        <authorList>
            <person name="Wang Y."/>
            <person name="Ye J."/>
            <person name="Ju F."/>
            <person name="Liu L."/>
            <person name="Boyd J.A."/>
            <person name="Deng Y."/>
            <person name="Parks D.H."/>
            <person name="Jiang X."/>
            <person name="Yin X."/>
            <person name="Woodcroft B.J."/>
            <person name="Tyson G.W."/>
            <person name="Hugenholtz P."/>
            <person name="Polz M.F."/>
            <person name="Zhang T."/>
        </authorList>
    </citation>
    <scope>NUCLEOTIDE SEQUENCE</scope>
    <source>
        <strain evidence="4">HKST-UBA02</strain>
    </source>
</reference>
<protein>
    <submittedName>
        <fullName evidence="4">TRAP transporter substrate-binding protein DctP</fullName>
    </submittedName>
</protein>
<dbReference type="InterPro" id="IPR018389">
    <property type="entry name" value="DctP_fam"/>
</dbReference>
<dbReference type="Pfam" id="PF03480">
    <property type="entry name" value="DctP"/>
    <property type="match status" value="1"/>
</dbReference>
<evidence type="ECO:0000313" key="4">
    <source>
        <dbReference type="EMBL" id="MCA9757823.1"/>
    </source>
</evidence>
<organism evidence="4 5">
    <name type="scientific">Eiseniibacteriota bacterium</name>
    <dbReference type="NCBI Taxonomy" id="2212470"/>
    <lineage>
        <taxon>Bacteria</taxon>
        <taxon>Candidatus Eiseniibacteriota</taxon>
    </lineage>
</organism>
<keyword evidence="3" id="KW-0732">Signal</keyword>
<accession>A0A956SGW0</accession>
<proteinExistence type="inferred from homology"/>
<gene>
    <name evidence="4" type="primary">dctP</name>
    <name evidence="4" type="ORF">KDA27_18675</name>
</gene>
<keyword evidence="2" id="KW-0813">Transport</keyword>
<dbReference type="GO" id="GO:0055085">
    <property type="term" value="P:transmembrane transport"/>
    <property type="evidence" value="ECO:0007669"/>
    <property type="project" value="InterPro"/>
</dbReference>
<dbReference type="InterPro" id="IPR038404">
    <property type="entry name" value="TRAP_DctP_sf"/>
</dbReference>
<evidence type="ECO:0000256" key="3">
    <source>
        <dbReference type="ARBA" id="ARBA00022729"/>
    </source>
</evidence>
<dbReference type="EMBL" id="JAGQHS010000122">
    <property type="protein sequence ID" value="MCA9757823.1"/>
    <property type="molecule type" value="Genomic_DNA"/>
</dbReference>